<dbReference type="PANTHER" id="PTHR23320">
    <property type="entry name" value="MEMBRANE-SPANNING 4-DOMAINS SUBFAMILY A MS4A -RELATED"/>
    <property type="match status" value="1"/>
</dbReference>
<dbReference type="GO" id="GO:0005794">
    <property type="term" value="C:Golgi apparatus"/>
    <property type="evidence" value="ECO:0000318"/>
    <property type="project" value="GO_Central"/>
</dbReference>
<evidence type="ECO:0000313" key="8">
    <source>
        <dbReference type="Proteomes" id="UP000002281"/>
    </source>
</evidence>
<comment type="similarity">
    <text evidence="2">Belongs to the MS4A family.</text>
</comment>
<evidence type="ECO:0000313" key="7">
    <source>
        <dbReference type="Ensembl" id="ENSECAP00000047586.2"/>
    </source>
</evidence>
<evidence type="ECO:0000256" key="3">
    <source>
        <dbReference type="ARBA" id="ARBA00022692"/>
    </source>
</evidence>
<evidence type="ECO:0000256" key="1">
    <source>
        <dbReference type="ARBA" id="ARBA00004141"/>
    </source>
</evidence>
<keyword evidence="5 6" id="KW-0472">Membrane</keyword>
<dbReference type="Proteomes" id="UP000002281">
    <property type="component" value="Chromosome 12"/>
</dbReference>
<reference evidence="7" key="3">
    <citation type="submission" date="2025-09" db="UniProtKB">
        <authorList>
            <consortium name="Ensembl"/>
        </authorList>
    </citation>
    <scope>IDENTIFICATION</scope>
    <source>
        <strain evidence="7">Thoroughbred</strain>
    </source>
</reference>
<feature type="transmembrane region" description="Helical" evidence="6">
    <location>
        <begin position="81"/>
        <end position="100"/>
    </location>
</feature>
<evidence type="ECO:0000256" key="2">
    <source>
        <dbReference type="ARBA" id="ARBA00009565"/>
    </source>
</evidence>
<reference evidence="7" key="2">
    <citation type="submission" date="2025-08" db="UniProtKB">
        <authorList>
            <consortium name="Ensembl"/>
        </authorList>
    </citation>
    <scope>IDENTIFICATION</scope>
    <source>
        <strain evidence="7">Thoroughbred</strain>
    </source>
</reference>
<dbReference type="InterPro" id="IPR030417">
    <property type="entry name" value="MS4A"/>
</dbReference>
<feature type="transmembrane region" description="Helical" evidence="6">
    <location>
        <begin position="40"/>
        <end position="61"/>
    </location>
</feature>
<evidence type="ECO:0000256" key="5">
    <source>
        <dbReference type="ARBA" id="ARBA00023136"/>
    </source>
</evidence>
<keyword evidence="4 6" id="KW-1133">Transmembrane helix</keyword>
<dbReference type="OrthoDB" id="10071849at2759"/>
<dbReference type="Ensembl" id="ENSECAT00000076654.2">
    <property type="protein sequence ID" value="ENSECAP00000047586.2"/>
    <property type="gene ID" value="ENSECAG00000044851.1"/>
</dbReference>
<feature type="transmembrane region" description="Helical" evidence="6">
    <location>
        <begin position="112"/>
        <end position="134"/>
    </location>
</feature>
<evidence type="ECO:0000256" key="6">
    <source>
        <dbReference type="SAM" id="Phobius"/>
    </source>
</evidence>
<dbReference type="PANTHER" id="PTHR23320:SF128">
    <property type="entry name" value="MEMBRANE-SPANNING 4-DOMAINS SUBFAMILY A MEMBER 4A"/>
    <property type="match status" value="1"/>
</dbReference>
<organism evidence="7 8">
    <name type="scientific">Equus caballus</name>
    <name type="common">Horse</name>
    <dbReference type="NCBI Taxonomy" id="9796"/>
    <lineage>
        <taxon>Eukaryota</taxon>
        <taxon>Metazoa</taxon>
        <taxon>Chordata</taxon>
        <taxon>Craniata</taxon>
        <taxon>Vertebrata</taxon>
        <taxon>Euteleostomi</taxon>
        <taxon>Mammalia</taxon>
        <taxon>Eutheria</taxon>
        <taxon>Laurasiatheria</taxon>
        <taxon>Perissodactyla</taxon>
        <taxon>Equidae</taxon>
        <taxon>Equus</taxon>
    </lineage>
</organism>
<dbReference type="InterPro" id="IPR007237">
    <property type="entry name" value="CD20-like"/>
</dbReference>
<keyword evidence="3 6" id="KW-0812">Transmembrane</keyword>
<proteinExistence type="inferred from homology"/>
<keyword evidence="8" id="KW-1185">Reference proteome</keyword>
<dbReference type="Bgee" id="ENSECAG00000038794">
    <property type="expression patterns" value="Expressed in bone marrow and 17 other cell types or tissues"/>
</dbReference>
<dbReference type="AlphaFoldDB" id="A0A5F5PGV0"/>
<evidence type="ECO:0000256" key="4">
    <source>
        <dbReference type="ARBA" id="ARBA00022989"/>
    </source>
</evidence>
<feature type="transmembrane region" description="Helical" evidence="6">
    <location>
        <begin position="154"/>
        <end position="176"/>
    </location>
</feature>
<dbReference type="GeneTree" id="ENSGT00940000155376"/>
<gene>
    <name evidence="7" type="primary">LOC100061216</name>
</gene>
<protein>
    <recommendedName>
        <fullName evidence="9">Membrane spanning 4-domains A4A</fullName>
    </recommendedName>
</protein>
<dbReference type="Pfam" id="PF04103">
    <property type="entry name" value="CD20"/>
    <property type="match status" value="1"/>
</dbReference>
<sequence length="248" mass="26665">MEQTTPGAGPGMYQPGHHVSLNSYLWKGMPEKFLKGEPKVLGVVQILIALMNLSLGIVMITVTLEFASAPYECPLSVHSGYTVWGSVMFLISGSLSTAAGTRTTRGLVQGSLGVNITSSIFAASGILITIMSMINSYFHYPYFYYDRKLANGSIVQSVLMGMDAMVLVSSVLEFCIAVSLSAFGCKVTCCNPGRVVFLVPSNPHMEETATPVPVARDIRPPADQQQKVSENFLDSCARTPLGKVPDSN</sequence>
<evidence type="ECO:0008006" key="9">
    <source>
        <dbReference type="Google" id="ProtNLM"/>
    </source>
</evidence>
<accession>A0A5F5PGV0</accession>
<comment type="subcellular location">
    <subcellularLocation>
        <location evidence="1">Membrane</location>
        <topology evidence="1">Multi-pass membrane protein</topology>
    </subcellularLocation>
</comment>
<reference evidence="7 8" key="1">
    <citation type="journal article" date="2009" name="Science">
        <title>Genome sequence, comparative analysis, and population genetics of the domestic horse.</title>
        <authorList>
            <consortium name="Broad Institute Genome Sequencing Platform"/>
            <consortium name="Broad Institute Whole Genome Assembly Team"/>
            <person name="Wade C.M."/>
            <person name="Giulotto E."/>
            <person name="Sigurdsson S."/>
            <person name="Zoli M."/>
            <person name="Gnerre S."/>
            <person name="Imsland F."/>
            <person name="Lear T.L."/>
            <person name="Adelson D.L."/>
            <person name="Bailey E."/>
            <person name="Bellone R.R."/>
            <person name="Bloecker H."/>
            <person name="Distl O."/>
            <person name="Edgar R.C."/>
            <person name="Garber M."/>
            <person name="Leeb T."/>
            <person name="Mauceli E."/>
            <person name="MacLeod J.N."/>
            <person name="Penedo M.C.T."/>
            <person name="Raison J.M."/>
            <person name="Sharpe T."/>
            <person name="Vogel J."/>
            <person name="Andersson L."/>
            <person name="Antczak D.F."/>
            <person name="Biagi T."/>
            <person name="Binns M.M."/>
            <person name="Chowdhary B.P."/>
            <person name="Coleman S.J."/>
            <person name="Della Valle G."/>
            <person name="Fryc S."/>
            <person name="Guerin G."/>
            <person name="Hasegawa T."/>
            <person name="Hill E.W."/>
            <person name="Jurka J."/>
            <person name="Kiialainen A."/>
            <person name="Lindgren G."/>
            <person name="Liu J."/>
            <person name="Magnani E."/>
            <person name="Mickelson J.R."/>
            <person name="Murray J."/>
            <person name="Nergadze S.G."/>
            <person name="Onofrio R."/>
            <person name="Pedroni S."/>
            <person name="Piras M.F."/>
            <person name="Raudsepp T."/>
            <person name="Rocchi M."/>
            <person name="Roeed K.H."/>
            <person name="Ryder O.A."/>
            <person name="Searle S."/>
            <person name="Skow L."/>
            <person name="Swinburne J.E."/>
            <person name="Syvaenen A.C."/>
            <person name="Tozaki T."/>
            <person name="Valberg S.J."/>
            <person name="Vaudin M."/>
            <person name="White J.R."/>
            <person name="Zody M.C."/>
            <person name="Lander E.S."/>
            <person name="Lindblad-Toh K."/>
        </authorList>
    </citation>
    <scope>NUCLEOTIDE SEQUENCE [LARGE SCALE GENOMIC DNA]</scope>
    <source>
        <strain evidence="7 8">Thoroughbred</strain>
    </source>
</reference>
<name>A0A5F5PGV0_HORSE</name>
<dbReference type="GO" id="GO:0005886">
    <property type="term" value="C:plasma membrane"/>
    <property type="evidence" value="ECO:0000318"/>
    <property type="project" value="GO_Central"/>
</dbReference>